<evidence type="ECO:0000313" key="6">
    <source>
        <dbReference type="EMBL" id="OEH93788.1"/>
    </source>
</evidence>
<organism evidence="6 7">
    <name type="scientific">Bacillus solimangrovi</name>
    <dbReference type="NCBI Taxonomy" id="1305675"/>
    <lineage>
        <taxon>Bacteria</taxon>
        <taxon>Bacillati</taxon>
        <taxon>Bacillota</taxon>
        <taxon>Bacilli</taxon>
        <taxon>Bacillales</taxon>
        <taxon>Bacillaceae</taxon>
        <taxon>Bacillus</taxon>
    </lineage>
</organism>
<dbReference type="InterPro" id="IPR011050">
    <property type="entry name" value="Pectin_lyase_fold/virulence"/>
</dbReference>
<dbReference type="Proteomes" id="UP000095209">
    <property type="component" value="Unassembled WGS sequence"/>
</dbReference>
<keyword evidence="2" id="KW-0677">Repeat</keyword>
<keyword evidence="4" id="KW-0472">Membrane</keyword>
<dbReference type="PANTHER" id="PTHR22990">
    <property type="entry name" value="F-BOX ONLY PROTEIN"/>
    <property type="match status" value="1"/>
</dbReference>
<dbReference type="STRING" id="1305675.BFG57_11440"/>
<keyword evidence="4" id="KW-0812">Transmembrane</keyword>
<dbReference type="SMART" id="SM00710">
    <property type="entry name" value="PbH1"/>
    <property type="match status" value="8"/>
</dbReference>
<dbReference type="NCBIfam" id="TIGR03804">
    <property type="entry name" value="para_beta_helix"/>
    <property type="match status" value="3"/>
</dbReference>
<dbReference type="PANTHER" id="PTHR22990:SF15">
    <property type="entry name" value="F-BOX ONLY PROTEIN 10"/>
    <property type="match status" value="1"/>
</dbReference>
<evidence type="ECO:0000256" key="3">
    <source>
        <dbReference type="ARBA" id="ARBA00022786"/>
    </source>
</evidence>
<dbReference type="InterPro" id="IPR012334">
    <property type="entry name" value="Pectin_lyas_fold"/>
</dbReference>
<dbReference type="InterPro" id="IPR006626">
    <property type="entry name" value="PbH1"/>
</dbReference>
<evidence type="ECO:0000259" key="5">
    <source>
        <dbReference type="Pfam" id="PF13229"/>
    </source>
</evidence>
<dbReference type="AlphaFoldDB" id="A0A1E5LIA2"/>
<keyword evidence="7" id="KW-1185">Reference proteome</keyword>
<keyword evidence="3" id="KW-0833">Ubl conjugation pathway</keyword>
<feature type="transmembrane region" description="Helical" evidence="4">
    <location>
        <begin position="9"/>
        <end position="33"/>
    </location>
</feature>
<accession>A0A1E5LIA2</accession>
<keyword evidence="4" id="KW-1133">Transmembrane helix</keyword>
<evidence type="ECO:0000313" key="7">
    <source>
        <dbReference type="Proteomes" id="UP000095209"/>
    </source>
</evidence>
<evidence type="ECO:0000256" key="4">
    <source>
        <dbReference type="SAM" id="Phobius"/>
    </source>
</evidence>
<dbReference type="OrthoDB" id="159063at2"/>
<dbReference type="InterPro" id="IPR022441">
    <property type="entry name" value="Para_beta_helix_rpt-2"/>
</dbReference>
<reference evidence="6 7" key="1">
    <citation type="submission" date="2016-08" db="EMBL/GenBank/DDBJ databases">
        <title>Genome of Bacillus solimangrovi GH2-4.</title>
        <authorList>
            <person name="Lim S."/>
            <person name="Kim B.-C."/>
        </authorList>
    </citation>
    <scope>NUCLEOTIDE SEQUENCE [LARGE SCALE GENOMIC DNA]</scope>
    <source>
        <strain evidence="6 7">GH2-4</strain>
    </source>
</reference>
<dbReference type="Gene3D" id="2.160.20.10">
    <property type="entry name" value="Single-stranded right-handed beta-helix, Pectin lyase-like"/>
    <property type="match status" value="1"/>
</dbReference>
<feature type="domain" description="Right handed beta helix" evidence="5">
    <location>
        <begin position="101"/>
        <end position="261"/>
    </location>
</feature>
<sequence length="344" mass="37313">MENLNLNKFILIIIIIVPLVFTAIIASIGLIFINNRIIMVPEQFPIIQAAVAEAQPGDIILVKDKGEPYEEAVTINTDNIKLIGIGKVKPVLDGLELLEDGITIGDTSGVQVSNFIIQNYLGNGIEINNSDEITVNRNMVKDNGDNGIDLNDNTRNSWIKNNIAMRNMSDGIDLDDSTNNVIKGNTATNNMRHGILSETSNNNIYKGNIIKDNIVDEGIHLINSIGNTVTRNRVENNGSEGIELSDNSDLGTVKGNYVRNNSVNGILINGSTFSTINSNVVINNTENGILFNDNSNNNDGFFNVALGNGNGLNTFDINDQNITPPINNLKANICITSYPAGLCK</sequence>
<gene>
    <name evidence="6" type="ORF">BFG57_11440</name>
</gene>
<comment type="caution">
    <text evidence="6">The sequence shown here is derived from an EMBL/GenBank/DDBJ whole genome shotgun (WGS) entry which is preliminary data.</text>
</comment>
<evidence type="ECO:0000256" key="2">
    <source>
        <dbReference type="ARBA" id="ARBA00022737"/>
    </source>
</evidence>
<proteinExistence type="predicted"/>
<evidence type="ECO:0000256" key="1">
    <source>
        <dbReference type="ARBA" id="ARBA00004906"/>
    </source>
</evidence>
<name>A0A1E5LIA2_9BACI</name>
<comment type="pathway">
    <text evidence="1">Protein modification; protein ubiquitination.</text>
</comment>
<dbReference type="InterPro" id="IPR039448">
    <property type="entry name" value="Beta_helix"/>
</dbReference>
<dbReference type="SUPFAM" id="SSF51126">
    <property type="entry name" value="Pectin lyase-like"/>
    <property type="match status" value="1"/>
</dbReference>
<dbReference type="EMBL" id="MJEH01000009">
    <property type="protein sequence ID" value="OEH93788.1"/>
    <property type="molecule type" value="Genomic_DNA"/>
</dbReference>
<dbReference type="Pfam" id="PF13229">
    <property type="entry name" value="Beta_helix"/>
    <property type="match status" value="1"/>
</dbReference>
<dbReference type="InterPro" id="IPR051550">
    <property type="entry name" value="SCF-Subunits/Alg-Epimerases"/>
</dbReference>
<protein>
    <recommendedName>
        <fullName evidence="5">Right handed beta helix domain-containing protein</fullName>
    </recommendedName>
</protein>